<keyword evidence="13 19" id="KW-0376">Hydrogen peroxide</keyword>
<sequence length="337" mass="36020">MAAASTRGRCLALLCLVFPVVILAGAARGHPWGGLFPPFYDHSCPQAKEIVRSVVAQAVARETRMAASLVRLHFHDCFVQGCDASLLLDNSSSIVSEKGSNPNSNSARGFEVIDEIKVALETACPGTVSCADILALAARDSTVLVGGPYWDVPLGRRDSLGASIQGSNNDIPAPNNTLPTIATKFRRQGLDVVDLVALSGAHTIGLSRCTSFRQRLYNQSGNGMADATLDASYAAHLRQGCPRSGGDDNLFPLDFVSPARFDNFYFKNLLVGKGLLSSDEVLLTKSAETAALVKAYADDVDLFFQHFAQSMVKMGNISPLTGAQGEIRKNCRRLNGN</sequence>
<comment type="subcellular location">
    <subcellularLocation>
        <location evidence="2 19">Secreted</location>
    </subcellularLocation>
</comment>
<dbReference type="EMBL" id="CM029045">
    <property type="protein sequence ID" value="KAG2596602.1"/>
    <property type="molecule type" value="Genomic_DNA"/>
</dbReference>
<feature type="binding site" evidence="16">
    <location>
        <position position="81"/>
    </location>
    <ligand>
        <name>Ca(2+)</name>
        <dbReference type="ChEBI" id="CHEBI:29108"/>
        <label>1</label>
    </ligand>
</feature>
<dbReference type="Gene3D" id="1.10.420.10">
    <property type="entry name" value="Peroxidase, domain 2"/>
    <property type="match status" value="1"/>
</dbReference>
<keyword evidence="8 19" id="KW-0560">Oxidoreductase</keyword>
<keyword evidence="10 18" id="KW-1015">Disulfide bond</keyword>
<feature type="binding site" evidence="16">
    <location>
        <position position="254"/>
    </location>
    <ligand>
        <name>Ca(2+)</name>
        <dbReference type="ChEBI" id="CHEBI:29108"/>
        <label>2</label>
    </ligand>
</feature>
<feature type="disulfide bond" evidence="18">
    <location>
        <begin position="209"/>
        <end position="241"/>
    </location>
</feature>
<evidence type="ECO:0000256" key="1">
    <source>
        <dbReference type="ARBA" id="ARBA00000189"/>
    </source>
</evidence>
<feature type="binding site" description="axial binding residue" evidence="16">
    <location>
        <position position="202"/>
    </location>
    <ligand>
        <name>heme b</name>
        <dbReference type="ChEBI" id="CHEBI:60344"/>
    </ligand>
    <ligandPart>
        <name>Fe</name>
        <dbReference type="ChEBI" id="CHEBI:18248"/>
    </ligandPart>
</feature>
<keyword evidence="4 19" id="KW-0575">Peroxidase</keyword>
<evidence type="ECO:0000256" key="8">
    <source>
        <dbReference type="ARBA" id="ARBA00023002"/>
    </source>
</evidence>
<evidence type="ECO:0000256" key="18">
    <source>
        <dbReference type="PIRSR" id="PIRSR600823-5"/>
    </source>
</evidence>
<feature type="binding site" evidence="16">
    <location>
        <position position="76"/>
    </location>
    <ligand>
        <name>Ca(2+)</name>
        <dbReference type="ChEBI" id="CHEBI:29108"/>
        <label>1</label>
    </ligand>
</feature>
<dbReference type="PROSITE" id="PS00435">
    <property type="entry name" value="PEROXIDASE_1"/>
    <property type="match status" value="1"/>
</dbReference>
<dbReference type="FunFam" id="1.10.420.10:FF:000001">
    <property type="entry name" value="Peroxidase"/>
    <property type="match status" value="1"/>
</dbReference>
<keyword evidence="7 16" id="KW-0106">Calcium</keyword>
<evidence type="ECO:0000256" key="19">
    <source>
        <dbReference type="RuleBase" id="RU362060"/>
    </source>
</evidence>
<comment type="cofactor">
    <cofactor evidence="16 19">
        <name>Ca(2+)</name>
        <dbReference type="ChEBI" id="CHEBI:29108"/>
    </cofactor>
    <text evidence="16 19">Binds 2 calcium ions per subunit.</text>
</comment>
<feature type="binding site" evidence="16">
    <location>
        <position position="85"/>
    </location>
    <ligand>
        <name>Ca(2+)</name>
        <dbReference type="ChEBI" id="CHEBI:29108"/>
        <label>1</label>
    </ligand>
</feature>
<dbReference type="SUPFAM" id="SSF48113">
    <property type="entry name" value="Heme-dependent peroxidases"/>
    <property type="match status" value="1"/>
</dbReference>
<evidence type="ECO:0000313" key="22">
    <source>
        <dbReference type="Proteomes" id="UP000823388"/>
    </source>
</evidence>
<feature type="site" description="Transition state stabilizer" evidence="17">
    <location>
        <position position="71"/>
    </location>
</feature>
<evidence type="ECO:0000313" key="21">
    <source>
        <dbReference type="EMBL" id="KAG2596602.1"/>
    </source>
</evidence>
<dbReference type="GO" id="GO:0006979">
    <property type="term" value="P:response to oxidative stress"/>
    <property type="evidence" value="ECO:0007669"/>
    <property type="project" value="UniProtKB-UniRule"/>
</dbReference>
<dbReference type="FunFam" id="1.10.520.10:FF:000001">
    <property type="entry name" value="Peroxidase"/>
    <property type="match status" value="1"/>
</dbReference>
<feature type="disulfide bond" evidence="18">
    <location>
        <begin position="130"/>
        <end position="331"/>
    </location>
</feature>
<reference evidence="21" key="1">
    <citation type="submission" date="2020-05" db="EMBL/GenBank/DDBJ databases">
        <title>WGS assembly of Panicum virgatum.</title>
        <authorList>
            <person name="Lovell J.T."/>
            <person name="Jenkins J."/>
            <person name="Shu S."/>
            <person name="Juenger T.E."/>
            <person name="Schmutz J."/>
        </authorList>
    </citation>
    <scope>NUCLEOTIDE SEQUENCE</scope>
    <source>
        <strain evidence="21">AP13</strain>
    </source>
</reference>
<evidence type="ECO:0000256" key="11">
    <source>
        <dbReference type="ARBA" id="ARBA00023180"/>
    </source>
</evidence>
<comment type="function">
    <text evidence="19">Removal of H(2)O(2), oxidation of toxic reductants, biosynthesis and degradation of lignin, suberization, auxin catabolism, response to environmental stresses such as wounding, pathogen attack and oxidative stress.</text>
</comment>
<evidence type="ECO:0000256" key="10">
    <source>
        <dbReference type="ARBA" id="ARBA00023157"/>
    </source>
</evidence>
<comment type="similarity">
    <text evidence="3">Belongs to the peroxidase family. Ascorbate peroxidase subfamily.</text>
</comment>
<evidence type="ECO:0000256" key="7">
    <source>
        <dbReference type="ARBA" id="ARBA00022837"/>
    </source>
</evidence>
<evidence type="ECO:0000256" key="9">
    <source>
        <dbReference type="ARBA" id="ARBA00023004"/>
    </source>
</evidence>
<evidence type="ECO:0000256" key="15">
    <source>
        <dbReference type="PIRSR" id="PIRSR600823-2"/>
    </source>
</evidence>
<dbReference type="EC" id="1.11.1.7" evidence="19"/>
<comment type="catalytic activity">
    <reaction evidence="1 19">
        <text>2 a phenolic donor + H2O2 = 2 a phenolic radical donor + 2 H2O</text>
        <dbReference type="Rhea" id="RHEA:56136"/>
        <dbReference type="ChEBI" id="CHEBI:15377"/>
        <dbReference type="ChEBI" id="CHEBI:16240"/>
        <dbReference type="ChEBI" id="CHEBI:139520"/>
        <dbReference type="ChEBI" id="CHEBI:139521"/>
        <dbReference type="EC" id="1.11.1.7"/>
    </reaction>
</comment>
<feature type="binding site" evidence="16">
    <location>
        <position position="83"/>
    </location>
    <ligand>
        <name>Ca(2+)</name>
        <dbReference type="ChEBI" id="CHEBI:29108"/>
        <label>1</label>
    </ligand>
</feature>
<keyword evidence="12" id="KW-0873">Pyrrolidone carboxylic acid</keyword>
<evidence type="ECO:0000256" key="4">
    <source>
        <dbReference type="ARBA" id="ARBA00022559"/>
    </source>
</evidence>
<keyword evidence="6 16" id="KW-0479">Metal-binding</keyword>
<dbReference type="CDD" id="cd00693">
    <property type="entry name" value="secretory_peroxidase"/>
    <property type="match status" value="1"/>
</dbReference>
<proteinExistence type="inferred from homology"/>
<dbReference type="PRINTS" id="PR00458">
    <property type="entry name" value="PEROXIDASE"/>
</dbReference>
<evidence type="ECO:0000256" key="16">
    <source>
        <dbReference type="PIRSR" id="PIRSR600823-3"/>
    </source>
</evidence>
<evidence type="ECO:0000256" key="12">
    <source>
        <dbReference type="ARBA" id="ARBA00023283"/>
    </source>
</evidence>
<organism evidence="21 22">
    <name type="scientific">Panicum virgatum</name>
    <name type="common">Blackwell switchgrass</name>
    <dbReference type="NCBI Taxonomy" id="38727"/>
    <lineage>
        <taxon>Eukaryota</taxon>
        <taxon>Viridiplantae</taxon>
        <taxon>Streptophyta</taxon>
        <taxon>Embryophyta</taxon>
        <taxon>Tracheophyta</taxon>
        <taxon>Spermatophyta</taxon>
        <taxon>Magnoliopsida</taxon>
        <taxon>Liliopsida</taxon>
        <taxon>Poales</taxon>
        <taxon>Poaceae</taxon>
        <taxon>PACMAD clade</taxon>
        <taxon>Panicoideae</taxon>
        <taxon>Panicodae</taxon>
        <taxon>Paniceae</taxon>
        <taxon>Panicinae</taxon>
        <taxon>Panicum</taxon>
        <taxon>Panicum sect. Hiantes</taxon>
    </lineage>
</organism>
<dbReference type="GO" id="GO:0046872">
    <property type="term" value="F:metal ion binding"/>
    <property type="evidence" value="ECO:0007669"/>
    <property type="project" value="UniProtKB-UniRule"/>
</dbReference>
<feature type="domain" description="Plant heme peroxidase family profile" evidence="20">
    <location>
        <begin position="34"/>
        <end position="335"/>
    </location>
</feature>
<comment type="caution">
    <text evidence="21">The sequence shown here is derived from an EMBL/GenBank/DDBJ whole genome shotgun (WGS) entry which is preliminary data.</text>
</comment>
<gene>
    <name evidence="21" type="ORF">PVAP13_5KG171800</name>
</gene>
<dbReference type="InterPro" id="IPR033905">
    <property type="entry name" value="Secretory_peroxidase"/>
</dbReference>
<evidence type="ECO:0000256" key="3">
    <source>
        <dbReference type="ARBA" id="ARBA00006873"/>
    </source>
</evidence>
<keyword evidence="11" id="KW-0325">Glycoprotein</keyword>
<dbReference type="OrthoDB" id="2113341at2759"/>
<feature type="signal peptide" evidence="19">
    <location>
        <begin position="1"/>
        <end position="29"/>
    </location>
</feature>
<feature type="disulfide bond" evidence="18">
    <location>
        <begin position="77"/>
        <end position="82"/>
    </location>
</feature>
<evidence type="ECO:0000256" key="17">
    <source>
        <dbReference type="PIRSR" id="PIRSR600823-4"/>
    </source>
</evidence>
<comment type="cofactor">
    <cofactor evidence="16 19">
        <name>heme b</name>
        <dbReference type="ChEBI" id="CHEBI:60344"/>
    </cofactor>
    <text evidence="16 19">Binds 1 heme b (iron(II)-protoporphyrin IX) group per subunit.</text>
</comment>
<feature type="binding site" evidence="16">
    <location>
        <position position="97"/>
    </location>
    <ligand>
        <name>Ca(2+)</name>
        <dbReference type="ChEBI" id="CHEBI:29108"/>
        <label>1</label>
    </ligand>
</feature>
<evidence type="ECO:0000256" key="13">
    <source>
        <dbReference type="ARBA" id="ARBA00023324"/>
    </source>
</evidence>
<keyword evidence="19" id="KW-0732">Signal</keyword>
<feature type="binding site" evidence="15">
    <location>
        <position position="172"/>
    </location>
    <ligand>
        <name>substrate</name>
    </ligand>
</feature>
<evidence type="ECO:0000256" key="6">
    <source>
        <dbReference type="ARBA" id="ARBA00022723"/>
    </source>
</evidence>
<feature type="binding site" evidence="16">
    <location>
        <position position="203"/>
    </location>
    <ligand>
        <name>Ca(2+)</name>
        <dbReference type="ChEBI" id="CHEBI:29108"/>
        <label>2</label>
    </ligand>
</feature>
<evidence type="ECO:0000256" key="14">
    <source>
        <dbReference type="PIRSR" id="PIRSR600823-1"/>
    </source>
</evidence>
<keyword evidence="9 16" id="KW-0408">Iron</keyword>
<feature type="chain" id="PRO_5035959438" description="Peroxidase" evidence="19">
    <location>
        <begin position="30"/>
        <end position="337"/>
    </location>
</feature>
<dbReference type="PANTHER" id="PTHR31388:SF167">
    <property type="entry name" value="PEROXIDASE"/>
    <property type="match status" value="1"/>
</dbReference>
<accession>A0A8T0SBL3</accession>
<protein>
    <recommendedName>
        <fullName evidence="19">Peroxidase</fullName>
        <ecNumber evidence="19">1.11.1.7</ecNumber>
    </recommendedName>
</protein>
<dbReference type="GO" id="GO:0140825">
    <property type="term" value="F:lactoperoxidase activity"/>
    <property type="evidence" value="ECO:0007669"/>
    <property type="project" value="UniProtKB-EC"/>
</dbReference>
<dbReference type="GO" id="GO:0020037">
    <property type="term" value="F:heme binding"/>
    <property type="evidence" value="ECO:0007669"/>
    <property type="project" value="UniProtKB-UniRule"/>
</dbReference>
<dbReference type="Gene3D" id="1.10.520.10">
    <property type="match status" value="1"/>
</dbReference>
<feature type="binding site" evidence="16">
    <location>
        <position position="262"/>
    </location>
    <ligand>
        <name>Ca(2+)</name>
        <dbReference type="ChEBI" id="CHEBI:29108"/>
        <label>2</label>
    </ligand>
</feature>
<dbReference type="Pfam" id="PF00141">
    <property type="entry name" value="peroxidase"/>
    <property type="match status" value="1"/>
</dbReference>
<feature type="binding site" evidence="16">
    <location>
        <position position="79"/>
    </location>
    <ligand>
        <name>Ca(2+)</name>
        <dbReference type="ChEBI" id="CHEBI:29108"/>
        <label>1</label>
    </ligand>
</feature>
<keyword evidence="22" id="KW-1185">Reference proteome</keyword>
<dbReference type="GO" id="GO:0005576">
    <property type="term" value="C:extracellular region"/>
    <property type="evidence" value="ECO:0007669"/>
    <property type="project" value="UniProtKB-SubCell"/>
</dbReference>
<dbReference type="GO" id="GO:0042744">
    <property type="term" value="P:hydrogen peroxide catabolic process"/>
    <property type="evidence" value="ECO:0007669"/>
    <property type="project" value="UniProtKB-KW"/>
</dbReference>
<dbReference type="InterPro" id="IPR019793">
    <property type="entry name" value="Peroxidases_heam-ligand_BS"/>
</dbReference>
<dbReference type="InterPro" id="IPR010255">
    <property type="entry name" value="Haem_peroxidase_sf"/>
</dbReference>
<feature type="disulfide bond" evidence="18">
    <location>
        <begin position="44"/>
        <end position="124"/>
    </location>
</feature>
<keyword evidence="5 19" id="KW-0349">Heme</keyword>
<comment type="similarity">
    <text evidence="19">Belongs to the peroxidase family. Classical plant (class III) peroxidase subfamily.</text>
</comment>
<dbReference type="PROSITE" id="PS00436">
    <property type="entry name" value="PEROXIDASE_2"/>
    <property type="match status" value="1"/>
</dbReference>
<keyword evidence="19" id="KW-0964">Secreted</keyword>
<dbReference type="InterPro" id="IPR002016">
    <property type="entry name" value="Haem_peroxidase"/>
</dbReference>
<evidence type="ECO:0000259" key="20">
    <source>
        <dbReference type="PROSITE" id="PS50873"/>
    </source>
</evidence>
<dbReference type="PROSITE" id="PS50873">
    <property type="entry name" value="PEROXIDASE_4"/>
    <property type="match status" value="1"/>
</dbReference>
<name>A0A8T0SBL3_PANVG</name>
<dbReference type="Proteomes" id="UP000823388">
    <property type="component" value="Chromosome 5K"/>
</dbReference>
<dbReference type="InterPro" id="IPR000823">
    <property type="entry name" value="Peroxidase_pln"/>
</dbReference>
<dbReference type="AlphaFoldDB" id="A0A8T0SBL3"/>
<dbReference type="InterPro" id="IPR019794">
    <property type="entry name" value="Peroxidases_AS"/>
</dbReference>
<dbReference type="PANTHER" id="PTHR31388">
    <property type="entry name" value="PEROXIDASE 72-RELATED"/>
    <property type="match status" value="1"/>
</dbReference>
<feature type="active site" description="Proton acceptor" evidence="14">
    <location>
        <position position="75"/>
    </location>
</feature>
<dbReference type="PRINTS" id="PR00461">
    <property type="entry name" value="PLPEROXIDASE"/>
</dbReference>
<evidence type="ECO:0000256" key="2">
    <source>
        <dbReference type="ARBA" id="ARBA00004613"/>
    </source>
</evidence>
<evidence type="ECO:0000256" key="5">
    <source>
        <dbReference type="ARBA" id="ARBA00022617"/>
    </source>
</evidence>